<dbReference type="Pfam" id="PF09365">
    <property type="entry name" value="DUF2461"/>
    <property type="match status" value="1"/>
</dbReference>
<accession>A0A098Q065</accession>
<dbReference type="NCBIfam" id="TIGR02453">
    <property type="entry name" value="TIGR02453 family protein"/>
    <property type="match status" value="1"/>
</dbReference>
<dbReference type="PANTHER" id="PTHR36452:SF1">
    <property type="entry name" value="DUF2461 DOMAIN-CONTAINING PROTEIN"/>
    <property type="match status" value="1"/>
</dbReference>
<dbReference type="InterPro" id="IPR012808">
    <property type="entry name" value="CHP02453"/>
</dbReference>
<gene>
    <name evidence="1" type="ORF">GW15_0207180</name>
</gene>
<dbReference type="STRING" id="325777.GW15_0207180"/>
<comment type="caution">
    <text evidence="1">The sequence shown here is derived from an EMBL/GenBank/DDBJ whole genome shotgun (WGS) entry which is preliminary data.</text>
</comment>
<dbReference type="GeneID" id="58002724"/>
<organism evidence="1 2">
    <name type="scientific">Xanthomonas axonopodis pv. vasculorum</name>
    <dbReference type="NCBI Taxonomy" id="325777"/>
    <lineage>
        <taxon>Bacteria</taxon>
        <taxon>Pseudomonadati</taxon>
        <taxon>Pseudomonadota</taxon>
        <taxon>Gammaproteobacteria</taxon>
        <taxon>Lysobacterales</taxon>
        <taxon>Lysobacteraceae</taxon>
        <taxon>Xanthomonas</taxon>
    </lineage>
</organism>
<dbReference type="PANTHER" id="PTHR36452">
    <property type="entry name" value="CHROMOSOME 12, WHOLE GENOME SHOTGUN SEQUENCE"/>
    <property type="match status" value="1"/>
</dbReference>
<reference evidence="1 2" key="1">
    <citation type="submission" date="2014-09" db="EMBL/GenBank/DDBJ databases">
        <title>A draft genome sequence for Xanthomonas axonopodis pv. vasculorum NCPPB 900.</title>
        <authorList>
            <person name="Harrison J."/>
            <person name="Studholme D.J."/>
        </authorList>
    </citation>
    <scope>NUCLEOTIDE SEQUENCE [LARGE SCALE GENOMIC DNA]</scope>
    <source>
        <strain evidence="1 2">NCPPB 900</strain>
    </source>
</reference>
<dbReference type="PIRSF" id="PIRSF028451">
    <property type="entry name" value="UCP028451"/>
    <property type="match status" value="1"/>
</dbReference>
<dbReference type="AlphaFoldDB" id="A0A098Q065"/>
<evidence type="ECO:0000313" key="2">
    <source>
        <dbReference type="Proteomes" id="UP000028012"/>
    </source>
</evidence>
<sequence length="228" mass="26891">MTTYFSDASFKFLRALARHNDKTWFNDHRHQYEAHVRKPFLQLITDLQPALAQVSEHYRADPKTQGGSLFRIYRDARFSNDKSPYKNWQGARLFHERRRQMPAPSFYLHLQPGESFVGAGLWHPEPDTQRKLRQFIFDNPGSWKAAAHNPKLLRKFTMDDSEKLVRAPRGFPNDFEFIDDLKHRNWAYLRHLDDSIMTGPRLRQTIEADLVILAPFVDYLCAALDLEF</sequence>
<name>A0A098Q065_9XANT</name>
<dbReference type="InterPro" id="IPR015996">
    <property type="entry name" value="UCP028451"/>
</dbReference>
<dbReference type="eggNOG" id="COG5587">
    <property type="taxonomic scope" value="Bacteria"/>
</dbReference>
<dbReference type="HOGENOM" id="CLU_036742_2_0_6"/>
<protein>
    <submittedName>
        <fullName evidence="1">Uncharacterized protein</fullName>
    </submittedName>
</protein>
<dbReference type="Proteomes" id="UP000028012">
    <property type="component" value="Unassembled WGS sequence"/>
</dbReference>
<proteinExistence type="predicted"/>
<dbReference type="EMBL" id="JPHD02000057">
    <property type="protein sequence ID" value="KGE52715.1"/>
    <property type="molecule type" value="Genomic_DNA"/>
</dbReference>
<dbReference type="RefSeq" id="WP_042821955.1">
    <property type="nucleotide sequence ID" value="NZ_CP053649.1"/>
</dbReference>
<evidence type="ECO:0000313" key="1">
    <source>
        <dbReference type="EMBL" id="KGE52715.1"/>
    </source>
</evidence>